<dbReference type="Proteomes" id="UP000265520">
    <property type="component" value="Unassembled WGS sequence"/>
</dbReference>
<dbReference type="PANTHER" id="PTHR24559:SF444">
    <property type="entry name" value="REVERSE TRANSCRIPTASE DOMAIN-CONTAINING PROTEIN"/>
    <property type="match status" value="1"/>
</dbReference>
<dbReference type="InterPro" id="IPR000477">
    <property type="entry name" value="RT_dom"/>
</dbReference>
<gene>
    <name evidence="3" type="ORF">A2U01_0016441</name>
</gene>
<dbReference type="SUPFAM" id="SSF56672">
    <property type="entry name" value="DNA/RNA polymerases"/>
    <property type="match status" value="1"/>
</dbReference>
<name>A0A392NAG4_9FABA</name>
<evidence type="ECO:0000313" key="4">
    <source>
        <dbReference type="Proteomes" id="UP000265520"/>
    </source>
</evidence>
<dbReference type="InterPro" id="IPR043502">
    <property type="entry name" value="DNA/RNA_pol_sf"/>
</dbReference>
<feature type="domain" description="Reverse transcriptase" evidence="2">
    <location>
        <begin position="25"/>
        <end position="104"/>
    </location>
</feature>
<keyword evidence="4" id="KW-1185">Reference proteome</keyword>
<dbReference type="AlphaFoldDB" id="A0A392NAG4"/>
<organism evidence="3 4">
    <name type="scientific">Trifolium medium</name>
    <dbReference type="NCBI Taxonomy" id="97028"/>
    <lineage>
        <taxon>Eukaryota</taxon>
        <taxon>Viridiplantae</taxon>
        <taxon>Streptophyta</taxon>
        <taxon>Embryophyta</taxon>
        <taxon>Tracheophyta</taxon>
        <taxon>Spermatophyta</taxon>
        <taxon>Magnoliopsida</taxon>
        <taxon>eudicotyledons</taxon>
        <taxon>Gunneridae</taxon>
        <taxon>Pentapetalae</taxon>
        <taxon>rosids</taxon>
        <taxon>fabids</taxon>
        <taxon>Fabales</taxon>
        <taxon>Fabaceae</taxon>
        <taxon>Papilionoideae</taxon>
        <taxon>50 kb inversion clade</taxon>
        <taxon>NPAAA clade</taxon>
        <taxon>Hologalegina</taxon>
        <taxon>IRL clade</taxon>
        <taxon>Trifolieae</taxon>
        <taxon>Trifolium</taxon>
    </lineage>
</organism>
<proteinExistence type="predicted"/>
<accession>A0A392NAG4</accession>
<dbReference type="EMBL" id="LXQA010029879">
    <property type="protein sequence ID" value="MCH95464.1"/>
    <property type="molecule type" value="Genomic_DNA"/>
</dbReference>
<dbReference type="InterPro" id="IPR043128">
    <property type="entry name" value="Rev_trsase/Diguanyl_cyclase"/>
</dbReference>
<evidence type="ECO:0000256" key="1">
    <source>
        <dbReference type="SAM" id="MobiDB-lite"/>
    </source>
</evidence>
<dbReference type="Gene3D" id="3.30.70.270">
    <property type="match status" value="1"/>
</dbReference>
<feature type="non-terminal residue" evidence="3">
    <location>
        <position position="104"/>
    </location>
</feature>
<dbReference type="PANTHER" id="PTHR24559">
    <property type="entry name" value="TRANSPOSON TY3-I GAG-POL POLYPROTEIN"/>
    <property type="match status" value="1"/>
</dbReference>
<sequence length="104" mass="12398">MWHKEDGGNPLKKQKQPKPSSTDWSKQNSLYGVAVQHVPGYDQILVHEDDRDKTTFMMDEANYRYNVMSFDLKNAGARYQRMMNKVFKEKIWDMLEVYMDDMII</sequence>
<dbReference type="InterPro" id="IPR053134">
    <property type="entry name" value="RNA-dir_DNA_polymerase"/>
</dbReference>
<feature type="region of interest" description="Disordered" evidence="1">
    <location>
        <begin position="1"/>
        <end position="26"/>
    </location>
</feature>
<reference evidence="3 4" key="1">
    <citation type="journal article" date="2018" name="Front. Plant Sci.">
        <title>Red Clover (Trifolium pratense) and Zigzag Clover (T. medium) - A Picture of Genomic Similarities and Differences.</title>
        <authorList>
            <person name="Dluhosova J."/>
            <person name="Istvanek J."/>
            <person name="Nedelnik J."/>
            <person name="Repkova J."/>
        </authorList>
    </citation>
    <scope>NUCLEOTIDE SEQUENCE [LARGE SCALE GENOMIC DNA]</scope>
    <source>
        <strain evidence="4">cv. 10/8</strain>
        <tissue evidence="3">Leaf</tissue>
    </source>
</reference>
<protein>
    <recommendedName>
        <fullName evidence="2">Reverse transcriptase domain-containing protein</fullName>
    </recommendedName>
</protein>
<comment type="caution">
    <text evidence="3">The sequence shown here is derived from an EMBL/GenBank/DDBJ whole genome shotgun (WGS) entry which is preliminary data.</text>
</comment>
<dbReference type="Pfam" id="PF00078">
    <property type="entry name" value="RVT_1"/>
    <property type="match status" value="1"/>
</dbReference>
<evidence type="ECO:0000313" key="3">
    <source>
        <dbReference type="EMBL" id="MCH95464.1"/>
    </source>
</evidence>
<dbReference type="Gene3D" id="3.10.10.10">
    <property type="entry name" value="HIV Type 1 Reverse Transcriptase, subunit A, domain 1"/>
    <property type="match status" value="1"/>
</dbReference>
<evidence type="ECO:0000259" key="2">
    <source>
        <dbReference type="Pfam" id="PF00078"/>
    </source>
</evidence>